<evidence type="ECO:0000256" key="2">
    <source>
        <dbReference type="ARBA" id="ARBA00022723"/>
    </source>
</evidence>
<dbReference type="InterPro" id="IPR009056">
    <property type="entry name" value="Cyt_c-like_dom"/>
</dbReference>
<dbReference type="PANTHER" id="PTHR35008">
    <property type="entry name" value="BLL4482 PROTEIN-RELATED"/>
    <property type="match status" value="1"/>
</dbReference>
<evidence type="ECO:0000256" key="4">
    <source>
        <dbReference type="PROSITE-ProRule" id="PRU00433"/>
    </source>
</evidence>
<sequence>MYLKPLIRLSIFLFTLFLFSFSYKQRQSSDLKQSMDRGKELYMSYCLTCHMQNGEGIPGTFPPLANADYLMEDAERSISQIINGASGEMKVNGVVYNNVMPGFDMTDREIADVLNYIRNSWGNQGEVIAEEQIHEVRNK</sequence>
<dbReference type="PROSITE" id="PS51007">
    <property type="entry name" value="CYTC"/>
    <property type="match status" value="1"/>
</dbReference>
<keyword evidence="5" id="KW-1133">Transmembrane helix</keyword>
<evidence type="ECO:0000256" key="5">
    <source>
        <dbReference type="SAM" id="Phobius"/>
    </source>
</evidence>
<comment type="caution">
    <text evidence="7">The sequence shown here is derived from an EMBL/GenBank/DDBJ whole genome shotgun (WGS) entry which is preliminary data.</text>
</comment>
<keyword evidence="2 4" id="KW-0479">Metal-binding</keyword>
<evidence type="ECO:0000259" key="6">
    <source>
        <dbReference type="PROSITE" id="PS51007"/>
    </source>
</evidence>
<feature type="domain" description="Cytochrome c" evidence="6">
    <location>
        <begin position="33"/>
        <end position="121"/>
    </location>
</feature>
<protein>
    <submittedName>
        <fullName evidence="7">Cytochrome c</fullName>
    </submittedName>
</protein>
<dbReference type="PANTHER" id="PTHR35008:SF4">
    <property type="entry name" value="BLL4482 PROTEIN"/>
    <property type="match status" value="1"/>
</dbReference>
<gene>
    <name evidence="7" type="ORF">E1163_24645</name>
</gene>
<keyword evidence="1 4" id="KW-0349">Heme</keyword>
<dbReference type="Pfam" id="PF00034">
    <property type="entry name" value="Cytochrom_C"/>
    <property type="match status" value="1"/>
</dbReference>
<proteinExistence type="predicted"/>
<evidence type="ECO:0000313" key="8">
    <source>
        <dbReference type="Proteomes" id="UP000798808"/>
    </source>
</evidence>
<reference evidence="7 8" key="1">
    <citation type="submission" date="2019-02" db="EMBL/GenBank/DDBJ databases">
        <authorList>
            <person name="Goldberg S.R."/>
            <person name="Haltli B.A."/>
            <person name="Correa H."/>
            <person name="Russell K.G."/>
        </authorList>
    </citation>
    <scope>NUCLEOTIDE SEQUENCE [LARGE SCALE GENOMIC DNA]</scope>
    <source>
        <strain evidence="7 8">JCM 16186</strain>
    </source>
</reference>
<dbReference type="Gene3D" id="1.10.760.10">
    <property type="entry name" value="Cytochrome c-like domain"/>
    <property type="match status" value="1"/>
</dbReference>
<dbReference type="SUPFAM" id="SSF46626">
    <property type="entry name" value="Cytochrome c"/>
    <property type="match status" value="1"/>
</dbReference>
<dbReference type="EMBL" id="SMLW01000655">
    <property type="protein sequence ID" value="MTI28169.1"/>
    <property type="molecule type" value="Genomic_DNA"/>
</dbReference>
<keyword evidence="3 4" id="KW-0408">Iron</keyword>
<dbReference type="Proteomes" id="UP000798808">
    <property type="component" value="Unassembled WGS sequence"/>
</dbReference>
<keyword evidence="5" id="KW-0472">Membrane</keyword>
<keyword evidence="5" id="KW-0812">Transmembrane</keyword>
<name>A0ABW9RVA2_9BACT</name>
<dbReference type="InterPro" id="IPR051459">
    <property type="entry name" value="Cytochrome_c-type_DH"/>
</dbReference>
<accession>A0ABW9RVA2</accession>
<keyword evidence="8" id="KW-1185">Reference proteome</keyword>
<dbReference type="InterPro" id="IPR036909">
    <property type="entry name" value="Cyt_c-like_dom_sf"/>
</dbReference>
<feature type="transmembrane region" description="Helical" evidence="5">
    <location>
        <begin position="6"/>
        <end position="23"/>
    </location>
</feature>
<organism evidence="7 8">
    <name type="scientific">Fulvivirga kasyanovii</name>
    <dbReference type="NCBI Taxonomy" id="396812"/>
    <lineage>
        <taxon>Bacteria</taxon>
        <taxon>Pseudomonadati</taxon>
        <taxon>Bacteroidota</taxon>
        <taxon>Cytophagia</taxon>
        <taxon>Cytophagales</taxon>
        <taxon>Fulvivirgaceae</taxon>
        <taxon>Fulvivirga</taxon>
    </lineage>
</organism>
<evidence type="ECO:0000256" key="1">
    <source>
        <dbReference type="ARBA" id="ARBA00022617"/>
    </source>
</evidence>
<evidence type="ECO:0000256" key="3">
    <source>
        <dbReference type="ARBA" id="ARBA00023004"/>
    </source>
</evidence>
<evidence type="ECO:0000313" key="7">
    <source>
        <dbReference type="EMBL" id="MTI28169.1"/>
    </source>
</evidence>